<name>A0A7W0HVB8_9ACTN</name>
<accession>A0A7W0HVB8</accession>
<gene>
    <name evidence="1" type="ORF">HNR30_008042</name>
</gene>
<organism evidence="1 2">
    <name type="scientific">Nonomuraea soli</name>
    <dbReference type="NCBI Taxonomy" id="1032476"/>
    <lineage>
        <taxon>Bacteria</taxon>
        <taxon>Bacillati</taxon>
        <taxon>Actinomycetota</taxon>
        <taxon>Actinomycetes</taxon>
        <taxon>Streptosporangiales</taxon>
        <taxon>Streptosporangiaceae</taxon>
        <taxon>Nonomuraea</taxon>
    </lineage>
</organism>
<evidence type="ECO:0000313" key="2">
    <source>
        <dbReference type="Proteomes" id="UP000530928"/>
    </source>
</evidence>
<dbReference type="AlphaFoldDB" id="A0A7W0HVB8"/>
<keyword evidence="2" id="KW-1185">Reference proteome</keyword>
<proteinExistence type="predicted"/>
<sequence>MPGPNRAFQGRIIITWRKHLEHWGGGRQRPCRFCQLLASLLDYDGLPVHKVCLEQALSAAPQQAERYAA</sequence>
<reference evidence="1 2" key="1">
    <citation type="submission" date="2020-07" db="EMBL/GenBank/DDBJ databases">
        <title>Genomic Encyclopedia of Type Strains, Phase IV (KMG-IV): sequencing the most valuable type-strain genomes for metagenomic binning, comparative biology and taxonomic classification.</title>
        <authorList>
            <person name="Goeker M."/>
        </authorList>
    </citation>
    <scope>NUCLEOTIDE SEQUENCE [LARGE SCALE GENOMIC DNA]</scope>
    <source>
        <strain evidence="1 2">DSM 45533</strain>
    </source>
</reference>
<evidence type="ECO:0000313" key="1">
    <source>
        <dbReference type="EMBL" id="MBA2896651.1"/>
    </source>
</evidence>
<dbReference type="Proteomes" id="UP000530928">
    <property type="component" value="Unassembled WGS sequence"/>
</dbReference>
<comment type="caution">
    <text evidence="1">The sequence shown here is derived from an EMBL/GenBank/DDBJ whole genome shotgun (WGS) entry which is preliminary data.</text>
</comment>
<dbReference type="EMBL" id="JACDUR010000009">
    <property type="protein sequence ID" value="MBA2896651.1"/>
    <property type="molecule type" value="Genomic_DNA"/>
</dbReference>
<protein>
    <submittedName>
        <fullName evidence="1">Uncharacterized protein</fullName>
    </submittedName>
</protein>